<dbReference type="Gene3D" id="3.30.450.40">
    <property type="match status" value="1"/>
</dbReference>
<evidence type="ECO:0000313" key="11">
    <source>
        <dbReference type="Proteomes" id="UP000652760"/>
    </source>
</evidence>
<dbReference type="InterPro" id="IPR011102">
    <property type="entry name" value="Sig_transdc_His_kinase_HWE"/>
</dbReference>
<dbReference type="PANTHER" id="PTHR41523">
    <property type="entry name" value="TWO-COMPONENT SYSTEM SENSOR PROTEIN"/>
    <property type="match status" value="1"/>
</dbReference>
<proteinExistence type="predicted"/>
<keyword evidence="4" id="KW-0808">Transferase</keyword>
<keyword evidence="11" id="KW-1185">Reference proteome</keyword>
<gene>
    <name evidence="10" type="ORF">JHL17_31515</name>
</gene>
<dbReference type="InterPro" id="IPR029016">
    <property type="entry name" value="GAF-like_dom_sf"/>
</dbReference>
<evidence type="ECO:0000256" key="2">
    <source>
        <dbReference type="ARBA" id="ARBA00012438"/>
    </source>
</evidence>
<dbReference type="Proteomes" id="UP000652760">
    <property type="component" value="Unassembled WGS sequence"/>
</dbReference>
<dbReference type="Pfam" id="PF07536">
    <property type="entry name" value="HWE_HK"/>
    <property type="match status" value="1"/>
</dbReference>
<dbReference type="EMBL" id="JAENHM010000074">
    <property type="protein sequence ID" value="MBK1841935.1"/>
    <property type="molecule type" value="Genomic_DNA"/>
</dbReference>
<organism evidence="10 11">
    <name type="scientific">Azospirillum endophyticum</name>
    <dbReference type="NCBI Taxonomy" id="2800326"/>
    <lineage>
        <taxon>Bacteria</taxon>
        <taxon>Pseudomonadati</taxon>
        <taxon>Pseudomonadota</taxon>
        <taxon>Alphaproteobacteria</taxon>
        <taxon>Rhodospirillales</taxon>
        <taxon>Azospirillaceae</taxon>
        <taxon>Azospirillum</taxon>
    </lineage>
</organism>
<evidence type="ECO:0000256" key="5">
    <source>
        <dbReference type="ARBA" id="ARBA00022741"/>
    </source>
</evidence>
<evidence type="ECO:0000313" key="10">
    <source>
        <dbReference type="EMBL" id="MBK1841935.1"/>
    </source>
</evidence>
<keyword evidence="5" id="KW-0547">Nucleotide-binding</keyword>
<dbReference type="InterPro" id="IPR003018">
    <property type="entry name" value="GAF"/>
</dbReference>
<protein>
    <recommendedName>
        <fullName evidence="2">histidine kinase</fullName>
        <ecNumber evidence="2">2.7.13.3</ecNumber>
    </recommendedName>
</protein>
<sequence>MSMLRIVSTTPTLSAFQEAQDGSSDIDLLHAISVDLIAEQDRMALYGKIVDAAIAITRSQFGTMQLKRQPSDGGAPGLHLLVSRGLTAEDRAVWQWVDPAAHSSCTAALKSGRRVVIADYELWDEIRGTRDLEAFRRAGIRSAQTTPLVSRDGTLLGMISTHWDEPHEPSRRDLRLLDILARQAADLLDRMIAEEALRDREQELEKTVAALRKNEELQKVLNDELGHRVKNLFAVVAAITSYTLRGSSDQSRSRTLQDRLMALSSAHDILLQSSWKPALLKDVAVAAMANAGIRDRIGIDGPDVALGSKAALNLALILHELATNALKYGSLSLGAGFVDLSWRIGGEPASETLYLSWKETRGPIVRKPTGSGFGSRLIGAGIAGSGNVVLSYKTTGLECEMSAPLNELGGSE</sequence>
<evidence type="ECO:0000256" key="3">
    <source>
        <dbReference type="ARBA" id="ARBA00022553"/>
    </source>
</evidence>
<name>A0ABS1FEX1_9PROT</name>
<evidence type="ECO:0000256" key="6">
    <source>
        <dbReference type="ARBA" id="ARBA00022777"/>
    </source>
</evidence>
<comment type="caution">
    <text evidence="10">The sequence shown here is derived from an EMBL/GenBank/DDBJ whole genome shotgun (WGS) entry which is preliminary data.</text>
</comment>
<reference evidence="11" key="1">
    <citation type="submission" date="2021-01" db="EMBL/GenBank/DDBJ databases">
        <title>Genome public.</title>
        <authorList>
            <person name="Liu C."/>
            <person name="Sun Q."/>
        </authorList>
    </citation>
    <scope>NUCLEOTIDE SEQUENCE [LARGE SCALE GENOMIC DNA]</scope>
    <source>
        <strain evidence="11">YIM B02556</strain>
    </source>
</reference>
<accession>A0ABS1FEX1</accession>
<dbReference type="PANTHER" id="PTHR41523:SF7">
    <property type="entry name" value="HISTIDINE KINASE"/>
    <property type="match status" value="1"/>
</dbReference>
<dbReference type="EC" id="2.7.13.3" evidence="2"/>
<evidence type="ECO:0000259" key="9">
    <source>
        <dbReference type="SMART" id="SM00911"/>
    </source>
</evidence>
<comment type="catalytic activity">
    <reaction evidence="1">
        <text>ATP + protein L-histidine = ADP + protein N-phospho-L-histidine.</text>
        <dbReference type="EC" id="2.7.13.3"/>
    </reaction>
</comment>
<dbReference type="SMART" id="SM00911">
    <property type="entry name" value="HWE_HK"/>
    <property type="match status" value="1"/>
</dbReference>
<evidence type="ECO:0000256" key="7">
    <source>
        <dbReference type="ARBA" id="ARBA00022840"/>
    </source>
</evidence>
<feature type="domain" description="GAF" evidence="8">
    <location>
        <begin position="41"/>
        <end position="198"/>
    </location>
</feature>
<dbReference type="Pfam" id="PF13185">
    <property type="entry name" value="GAF_2"/>
    <property type="match status" value="1"/>
</dbReference>
<keyword evidence="3" id="KW-0597">Phosphoprotein</keyword>
<keyword evidence="6" id="KW-0418">Kinase</keyword>
<evidence type="ECO:0000256" key="4">
    <source>
        <dbReference type="ARBA" id="ARBA00022679"/>
    </source>
</evidence>
<keyword evidence="7" id="KW-0067">ATP-binding</keyword>
<feature type="domain" description="Signal transduction histidine kinase HWE region" evidence="9">
    <location>
        <begin position="224"/>
        <end position="303"/>
    </location>
</feature>
<dbReference type="SUPFAM" id="SSF55781">
    <property type="entry name" value="GAF domain-like"/>
    <property type="match status" value="1"/>
</dbReference>
<evidence type="ECO:0000256" key="1">
    <source>
        <dbReference type="ARBA" id="ARBA00000085"/>
    </source>
</evidence>
<dbReference type="SMART" id="SM00065">
    <property type="entry name" value="GAF"/>
    <property type="match status" value="1"/>
</dbReference>
<evidence type="ECO:0000259" key="8">
    <source>
        <dbReference type="SMART" id="SM00065"/>
    </source>
</evidence>